<organism evidence="3 4">
    <name type="scientific">Facklamia miroungae</name>
    <dbReference type="NCBI Taxonomy" id="120956"/>
    <lineage>
        <taxon>Bacteria</taxon>
        <taxon>Bacillati</taxon>
        <taxon>Bacillota</taxon>
        <taxon>Bacilli</taxon>
        <taxon>Lactobacillales</taxon>
        <taxon>Aerococcaceae</taxon>
        <taxon>Facklamia</taxon>
    </lineage>
</organism>
<feature type="domain" description="DUF4015" evidence="2">
    <location>
        <begin position="102"/>
        <end position="431"/>
    </location>
</feature>
<dbReference type="InterPro" id="IPR017853">
    <property type="entry name" value="GH"/>
</dbReference>
<dbReference type="SUPFAM" id="SSF51445">
    <property type="entry name" value="(Trans)glycosidases"/>
    <property type="match status" value="1"/>
</dbReference>
<dbReference type="AlphaFoldDB" id="A0A1G7P9R8"/>
<dbReference type="Gene3D" id="3.20.20.80">
    <property type="entry name" value="Glycosidases"/>
    <property type="match status" value="1"/>
</dbReference>
<dbReference type="EMBL" id="FNCK01000001">
    <property type="protein sequence ID" value="SDF82954.1"/>
    <property type="molecule type" value="Genomic_DNA"/>
</dbReference>
<proteinExistence type="predicted"/>
<keyword evidence="1" id="KW-0732">Signal</keyword>
<reference evidence="3 4" key="1">
    <citation type="submission" date="2016-10" db="EMBL/GenBank/DDBJ databases">
        <authorList>
            <person name="de Groot N.N."/>
        </authorList>
    </citation>
    <scope>NUCLEOTIDE SEQUENCE [LARGE SCALE GENOMIC DNA]</scope>
    <source>
        <strain evidence="3 4">ATCC BAA-466</strain>
    </source>
</reference>
<gene>
    <name evidence="3" type="ORF">SAMN05421791_101172</name>
</gene>
<dbReference type="RefSeq" id="WP_090288877.1">
    <property type="nucleotide sequence ID" value="NZ_FNCK01000001.1"/>
</dbReference>
<dbReference type="OrthoDB" id="9774125at2"/>
<dbReference type="Pfam" id="PF13200">
    <property type="entry name" value="DUF4015"/>
    <property type="match status" value="1"/>
</dbReference>
<dbReference type="PROSITE" id="PS51257">
    <property type="entry name" value="PROKAR_LIPOPROTEIN"/>
    <property type="match status" value="1"/>
</dbReference>
<accession>A0A1G7P9R8</accession>
<dbReference type="InterPro" id="IPR025275">
    <property type="entry name" value="DUF4015"/>
</dbReference>
<evidence type="ECO:0000313" key="4">
    <source>
        <dbReference type="Proteomes" id="UP000199708"/>
    </source>
</evidence>
<dbReference type="STRING" id="120956.SAMN05421791_101172"/>
<protein>
    <recommendedName>
        <fullName evidence="2">DUF4015 domain-containing protein</fullName>
    </recommendedName>
</protein>
<feature type="chain" id="PRO_5038420295" description="DUF4015 domain-containing protein" evidence="1">
    <location>
        <begin position="22"/>
        <end position="451"/>
    </location>
</feature>
<name>A0A1G7P9R8_9LACT</name>
<evidence type="ECO:0000256" key="1">
    <source>
        <dbReference type="SAM" id="SignalP"/>
    </source>
</evidence>
<evidence type="ECO:0000313" key="3">
    <source>
        <dbReference type="EMBL" id="SDF82954.1"/>
    </source>
</evidence>
<keyword evidence="4" id="KW-1185">Reference proteome</keyword>
<dbReference type="Proteomes" id="UP000199708">
    <property type="component" value="Unassembled WGS sequence"/>
</dbReference>
<sequence>MKYKKIFQLALIPFIIFILSACNNTTKETEKTTNYQLPKVALAYSEEEIVEFNNRINQGENNTYEGLSPHNAPVLTAPEKLPSVLFYDSGIDIPYPEEGVKGIYLAPAVFNDPDRLNYLLDYIDNTALNAVVIDFKDDEGIIQTHLESDNSLVNQNSFDNIDFKKLLKELEKRKIYPIARIVTFKDRLVAEAKPEYSFKDAETGEIWQDANGAKFINPFLPEIWDYNITIAIEAAKLGFKDIQFDYVRFPEGFQTFSDQLDYSIGNYQTYVTDDPEKFGQERVYAINDFLEEANDKLAPYGADVSADIFGYTAIAGDAPDVRGIGQNFGQIAERVDTVSSMIYPSHWGLGFFGIPAPDLEPYNLVDQYMYSENMILKNITNAANSRPWLQDFTDWNLAPGTFQEYGPLQVQQQIVALEENGIHEFLLWNPSGIFNEGVDYAPESSGNEYYY</sequence>
<evidence type="ECO:0000259" key="2">
    <source>
        <dbReference type="Pfam" id="PF13200"/>
    </source>
</evidence>
<feature type="signal peptide" evidence="1">
    <location>
        <begin position="1"/>
        <end position="21"/>
    </location>
</feature>